<name>H7ENW5_9SPIR</name>
<evidence type="ECO:0000313" key="3">
    <source>
        <dbReference type="EMBL" id="EIC00598.1"/>
    </source>
</evidence>
<dbReference type="InterPro" id="IPR011042">
    <property type="entry name" value="6-blade_b-propeller_TolB-like"/>
</dbReference>
<sequence length="711" mass="76393">MAGENKKNSSVIRNIAVAGIALSLGAFFPHSLAAQSGAFSSEAALSRSETGARSAASGLADQEFRRGVQAYYRGAFNDAVMQFEKALSYLPAENIILDWLGRSYYRAGIEGAALQQWQFASDSGYGGLLLKNRIDIVRERRVTDNRYDSPVRYTEAGSYSGIAGDDGKTLVFSQPVSVLPNDDGTAWVLAYGTNELVRIDVNGLVVTRTGGPLNGFDRPMDLIRLSGGNLLVSEFAGDRISELSPGGRFVRSFGHKGRDVGGMIGPQYMAEDEDGNIYVSDFGNARVDVFDKDGEPLFSFGDMKSRTGGFSGLKGPTGIAVVKGSVYVADNVTGAVYRFDTAGNFISLLCREKTFVLPESMKAWGNYLIVCDRNRVFSVDCETGALFENVSTGNAPSRVTSAVPDVNGNILVTDFTSNEVFVMSKMSELVGGLFVQIERVDSDKFPKVTLDVKVENRRRQSIVGLKGLNFRVTENGANVADLKLEGAAYANEFADITLVLDRSEYSAGDAGVEAMETAVREIAASMDSGVLRIVSAGAVPVVEYEGAPAGVAKFTCAALKTPVSKNVSLDLALRLAANGLINAESKRAVIFIGGGNVTQGAFGKYSLSDLTAYYNNNSISFATILLENASAADEIAFIRENTEGGEYYVYRSQGLSGVVSDIVGIPSGIYRLSYTSALQTEFGRKYLPVEVETYLMNRSGRDETGYFAPLQ</sequence>
<dbReference type="PATRIC" id="fig|907348.3.peg.2651"/>
<dbReference type="eggNOG" id="COG3391">
    <property type="taxonomic scope" value="Bacteria"/>
</dbReference>
<dbReference type="RefSeq" id="WP_002706254.1">
    <property type="nucleotide sequence ID" value="NZ_AGRW01000054.1"/>
</dbReference>
<dbReference type="Proteomes" id="UP000003571">
    <property type="component" value="Unassembled WGS sequence"/>
</dbReference>
<proteinExistence type="predicted"/>
<reference evidence="3 4" key="1">
    <citation type="submission" date="2011-09" db="EMBL/GenBank/DDBJ databases">
        <title>The draft genome of Treponema saccharophilum DSM 2985.</title>
        <authorList>
            <consortium name="US DOE Joint Genome Institute (JGI-PGF)"/>
            <person name="Lucas S."/>
            <person name="Copeland A."/>
            <person name="Lapidus A."/>
            <person name="Glavina del Rio T."/>
            <person name="Dalin E."/>
            <person name="Tice H."/>
            <person name="Bruce D."/>
            <person name="Goodwin L."/>
            <person name="Pitluck S."/>
            <person name="Peters L."/>
            <person name="Kyrpides N."/>
            <person name="Mavromatis K."/>
            <person name="Ivanova N."/>
            <person name="Markowitz V."/>
            <person name="Cheng J.-F."/>
            <person name="Hugenholtz P."/>
            <person name="Woyke T."/>
            <person name="Wu D."/>
            <person name="Gronow S."/>
            <person name="Wellnitz S."/>
            <person name="Brambilla E."/>
            <person name="Klenk H.-P."/>
            <person name="Eisen J.A."/>
        </authorList>
    </citation>
    <scope>NUCLEOTIDE SEQUENCE [LARGE SCALE GENOMIC DNA]</scope>
    <source>
        <strain evidence="3 4">DSM 2985</strain>
    </source>
</reference>
<dbReference type="CDD" id="cd05819">
    <property type="entry name" value="NHL"/>
    <property type="match status" value="1"/>
</dbReference>
<dbReference type="InterPro" id="IPR050952">
    <property type="entry name" value="TRIM-NHL_E3_ligases"/>
</dbReference>
<dbReference type="PROSITE" id="PS51125">
    <property type="entry name" value="NHL"/>
    <property type="match status" value="1"/>
</dbReference>
<comment type="caution">
    <text evidence="3">The sequence shown here is derived from an EMBL/GenBank/DDBJ whole genome shotgun (WGS) entry which is preliminary data.</text>
</comment>
<gene>
    <name evidence="3" type="ORF">TresaDRAFT_0071</name>
</gene>
<dbReference type="PANTHER" id="PTHR24104">
    <property type="entry name" value="E3 UBIQUITIN-PROTEIN LIGASE NHLRC1-RELATED"/>
    <property type="match status" value="1"/>
</dbReference>
<dbReference type="STRING" id="907348.TresaDRAFT_0071"/>
<evidence type="ECO:0000256" key="2">
    <source>
        <dbReference type="PROSITE-ProRule" id="PRU00504"/>
    </source>
</evidence>
<feature type="repeat" description="NHL" evidence="2">
    <location>
        <begin position="250"/>
        <end position="293"/>
    </location>
</feature>
<organism evidence="3 4">
    <name type="scientific">Treponema saccharophilum DSM 2985</name>
    <dbReference type="NCBI Taxonomy" id="907348"/>
    <lineage>
        <taxon>Bacteria</taxon>
        <taxon>Pseudomonadati</taxon>
        <taxon>Spirochaetota</taxon>
        <taxon>Spirochaetia</taxon>
        <taxon>Spirochaetales</taxon>
        <taxon>Treponemataceae</taxon>
        <taxon>Treponema</taxon>
    </lineage>
</organism>
<dbReference type="SUPFAM" id="SSF101898">
    <property type="entry name" value="NHL repeat"/>
    <property type="match status" value="1"/>
</dbReference>
<evidence type="ECO:0000256" key="1">
    <source>
        <dbReference type="ARBA" id="ARBA00022737"/>
    </source>
</evidence>
<evidence type="ECO:0000313" key="4">
    <source>
        <dbReference type="Proteomes" id="UP000003571"/>
    </source>
</evidence>
<protein>
    <submittedName>
        <fullName evidence="3">NHL repeat containing protein</fullName>
    </submittedName>
</protein>
<accession>H7ENW5</accession>
<dbReference type="EMBL" id="AGRW01000054">
    <property type="protein sequence ID" value="EIC00598.1"/>
    <property type="molecule type" value="Genomic_DNA"/>
</dbReference>
<keyword evidence="4" id="KW-1185">Reference proteome</keyword>
<dbReference type="Gene3D" id="2.120.10.30">
    <property type="entry name" value="TolB, C-terminal domain"/>
    <property type="match status" value="2"/>
</dbReference>
<dbReference type="eggNOG" id="COG0457">
    <property type="taxonomic scope" value="Bacteria"/>
</dbReference>
<dbReference type="InterPro" id="IPR001258">
    <property type="entry name" value="NHL_repeat"/>
</dbReference>
<keyword evidence="1" id="KW-0677">Repeat</keyword>
<dbReference type="AlphaFoldDB" id="H7ENW5"/>